<dbReference type="GO" id="GO:0005524">
    <property type="term" value="F:ATP binding"/>
    <property type="evidence" value="ECO:0007669"/>
    <property type="project" value="UniProtKB-KW"/>
</dbReference>
<protein>
    <submittedName>
        <fullName evidence="5">ATPase family associated with various cellular activities (AAA)</fullName>
    </submittedName>
</protein>
<dbReference type="Pfam" id="PF00004">
    <property type="entry name" value="AAA"/>
    <property type="match status" value="1"/>
</dbReference>
<keyword evidence="2" id="KW-0547">Nucleotide-binding</keyword>
<gene>
    <name evidence="5" type="ORF">GA0061098_10345</name>
</gene>
<dbReference type="InterPro" id="IPR003959">
    <property type="entry name" value="ATPase_AAA_core"/>
</dbReference>
<sequence length="412" mass="45625">MTLWTTFKTTFEKSSARPYGVPPALLLTTVDMTEPNKKTVIEADLLQLARIALSGRTQDVQVILRRFAKRYSSSIPPLSDALTSLLQELPTQASPLRQADVPLPVDLDSRLHLLRVETDPVLDHEPIFAPNVTEALGQIIAERRHPQKLMRAGLDPTRAALFLGPPGVGKTMAARWLARELGRPLLILDLAAVMSSLLGRTGGNLRQVLEYAKTMDCVLLLDELDAIAKRRDDHGEIGELKRLVTVLIQQIDDWPPSGVLLAATNHPGLLDPAIWRRFELHIEFPLPDRAAISRFIDGLLAPHFPAVGEWSQLLGVAFAGRSFSDVERDLSVTRRTAVLEDIPLDEQFGRLLANGSIAKKKRIQVAAAMVEQGLASQRKARELTGVSRDAIRRRATPGKTKIVRRPNRKDTS</sequence>
<dbReference type="EMBL" id="FMAI01000034">
    <property type="protein sequence ID" value="SCB55031.1"/>
    <property type="molecule type" value="Genomic_DNA"/>
</dbReference>
<comment type="similarity">
    <text evidence="1">Belongs to the AAA ATPase family.</text>
</comment>
<dbReference type="SUPFAM" id="SSF52540">
    <property type="entry name" value="P-loop containing nucleoside triphosphate hydrolases"/>
    <property type="match status" value="1"/>
</dbReference>
<dbReference type="InterPro" id="IPR050221">
    <property type="entry name" value="26S_Proteasome_ATPase"/>
</dbReference>
<name>A0A1C3XRY4_9BRAD</name>
<accession>A0A1C3XRY4</accession>
<dbReference type="AlphaFoldDB" id="A0A1C3XRY4"/>
<dbReference type="Proteomes" id="UP000199184">
    <property type="component" value="Unassembled WGS sequence"/>
</dbReference>
<keyword evidence="6" id="KW-1185">Reference proteome</keyword>
<keyword evidence="3" id="KW-0067">ATP-binding</keyword>
<evidence type="ECO:0000259" key="4">
    <source>
        <dbReference type="SMART" id="SM00382"/>
    </source>
</evidence>
<evidence type="ECO:0000313" key="5">
    <source>
        <dbReference type="EMBL" id="SCB55031.1"/>
    </source>
</evidence>
<dbReference type="PANTHER" id="PTHR23073">
    <property type="entry name" value="26S PROTEASOME REGULATORY SUBUNIT"/>
    <property type="match status" value="1"/>
</dbReference>
<proteinExistence type="inferred from homology"/>
<dbReference type="InterPro" id="IPR027417">
    <property type="entry name" value="P-loop_NTPase"/>
</dbReference>
<dbReference type="InterPro" id="IPR003593">
    <property type="entry name" value="AAA+_ATPase"/>
</dbReference>
<dbReference type="Gene3D" id="3.40.50.300">
    <property type="entry name" value="P-loop containing nucleotide triphosphate hydrolases"/>
    <property type="match status" value="1"/>
</dbReference>
<evidence type="ECO:0000256" key="1">
    <source>
        <dbReference type="ARBA" id="ARBA00006914"/>
    </source>
</evidence>
<evidence type="ECO:0000256" key="3">
    <source>
        <dbReference type="ARBA" id="ARBA00022840"/>
    </source>
</evidence>
<reference evidence="6" key="1">
    <citation type="submission" date="2016-08" db="EMBL/GenBank/DDBJ databases">
        <authorList>
            <person name="Varghese N."/>
            <person name="Submissions Spin"/>
        </authorList>
    </citation>
    <scope>NUCLEOTIDE SEQUENCE [LARGE SCALE GENOMIC DNA]</scope>
    <source>
        <strain evidence="6">ERR11</strain>
    </source>
</reference>
<feature type="domain" description="AAA+ ATPase" evidence="4">
    <location>
        <begin position="156"/>
        <end position="288"/>
    </location>
</feature>
<organism evidence="5 6">
    <name type="scientific">Bradyrhizobium shewense</name>
    <dbReference type="NCBI Taxonomy" id="1761772"/>
    <lineage>
        <taxon>Bacteria</taxon>
        <taxon>Pseudomonadati</taxon>
        <taxon>Pseudomonadota</taxon>
        <taxon>Alphaproteobacteria</taxon>
        <taxon>Hyphomicrobiales</taxon>
        <taxon>Nitrobacteraceae</taxon>
        <taxon>Bradyrhizobium</taxon>
    </lineage>
</organism>
<dbReference type="SMART" id="SM00382">
    <property type="entry name" value="AAA"/>
    <property type="match status" value="1"/>
</dbReference>
<dbReference type="CDD" id="cd19481">
    <property type="entry name" value="RecA-like_protease"/>
    <property type="match status" value="1"/>
</dbReference>
<evidence type="ECO:0000256" key="2">
    <source>
        <dbReference type="ARBA" id="ARBA00022741"/>
    </source>
</evidence>
<evidence type="ECO:0000313" key="6">
    <source>
        <dbReference type="Proteomes" id="UP000199184"/>
    </source>
</evidence>
<dbReference type="GO" id="GO:0016887">
    <property type="term" value="F:ATP hydrolysis activity"/>
    <property type="evidence" value="ECO:0007669"/>
    <property type="project" value="InterPro"/>
</dbReference>